<accession>A0A6N7V4J3</accession>
<dbReference type="RefSeq" id="WP_154478920.1">
    <property type="nucleotide sequence ID" value="NZ_VULY01000021.1"/>
</dbReference>
<name>A0A6N7V4J3_9FIRM</name>
<evidence type="ECO:0000313" key="3">
    <source>
        <dbReference type="Proteomes" id="UP000434409"/>
    </source>
</evidence>
<proteinExistence type="predicted"/>
<dbReference type="Gene3D" id="3.80.10.10">
    <property type="entry name" value="Ribonuclease Inhibitor"/>
    <property type="match status" value="1"/>
</dbReference>
<dbReference type="Pfam" id="PF13306">
    <property type="entry name" value="LRR_5"/>
    <property type="match status" value="1"/>
</dbReference>
<protein>
    <submittedName>
        <fullName evidence="2">Leucine-rich repeat protein</fullName>
    </submittedName>
</protein>
<dbReference type="InterPro" id="IPR026906">
    <property type="entry name" value="LRR_5"/>
</dbReference>
<feature type="compositionally biased region" description="Acidic residues" evidence="1">
    <location>
        <begin position="31"/>
        <end position="42"/>
    </location>
</feature>
<sequence>NAGNSGQEEAVAPDSGTQILPETQSVSETAEAADAEGTDGEADASSPWQAEDFTYGMIEHTLSGCNYTREIQVQGTGILGLSDSGKEKIQVNKHLVLPGKAPSGETIVGVGPNAFAKMGIETITFPEDMMIPYDDTVTHTITRRGNFIIKSGAFSDNNLTAMDFPEGILFIDAAAFKNNRMTEVRFPHTLWMIGNQAFASNSLRQVQLPLPAIFSSRSTIWRLLTTRSVPSRCRIIRKRSLCTAFSRIPEWRRSRPRRRTKSKRKEPESFICIPTTTLCSSWIGFTIWEGRPPTRNPGYRS</sequence>
<feature type="compositionally biased region" description="Polar residues" evidence="1">
    <location>
        <begin position="15"/>
        <end position="27"/>
    </location>
</feature>
<dbReference type="EMBL" id="VULY01000021">
    <property type="protein sequence ID" value="MSR94846.1"/>
    <property type="molecule type" value="Genomic_DNA"/>
</dbReference>
<dbReference type="InterPro" id="IPR032675">
    <property type="entry name" value="LRR_dom_sf"/>
</dbReference>
<feature type="non-terminal residue" evidence="2">
    <location>
        <position position="1"/>
    </location>
</feature>
<dbReference type="Proteomes" id="UP000434409">
    <property type="component" value="Unassembled WGS sequence"/>
</dbReference>
<dbReference type="AlphaFoldDB" id="A0A6N7V4J3"/>
<gene>
    <name evidence="2" type="ORF">FYJ34_11410</name>
</gene>
<reference evidence="2 3" key="1">
    <citation type="submission" date="2019-08" db="EMBL/GenBank/DDBJ databases">
        <title>In-depth cultivation of the pig gut microbiome towards novel bacterial diversity and tailored functional studies.</title>
        <authorList>
            <person name="Wylensek D."/>
            <person name="Hitch T.C.A."/>
            <person name="Clavel T."/>
        </authorList>
    </citation>
    <scope>NUCLEOTIDE SEQUENCE [LARGE SCALE GENOMIC DNA]</scope>
    <source>
        <strain evidence="2 3">68-1-5</strain>
    </source>
</reference>
<feature type="region of interest" description="Disordered" evidence="1">
    <location>
        <begin position="1"/>
        <end position="47"/>
    </location>
</feature>
<keyword evidence="3" id="KW-1185">Reference proteome</keyword>
<organism evidence="2 3">
    <name type="scientific">Suipraeoptans intestinalis</name>
    <dbReference type="NCBI Taxonomy" id="2606628"/>
    <lineage>
        <taxon>Bacteria</taxon>
        <taxon>Bacillati</taxon>
        <taxon>Bacillota</taxon>
        <taxon>Clostridia</taxon>
        <taxon>Lachnospirales</taxon>
        <taxon>Lachnospiraceae</taxon>
        <taxon>Suipraeoptans</taxon>
    </lineage>
</organism>
<evidence type="ECO:0000256" key="1">
    <source>
        <dbReference type="SAM" id="MobiDB-lite"/>
    </source>
</evidence>
<comment type="caution">
    <text evidence="2">The sequence shown here is derived from an EMBL/GenBank/DDBJ whole genome shotgun (WGS) entry which is preliminary data.</text>
</comment>
<evidence type="ECO:0000313" key="2">
    <source>
        <dbReference type="EMBL" id="MSR94846.1"/>
    </source>
</evidence>